<evidence type="ECO:0000256" key="1">
    <source>
        <dbReference type="ARBA" id="ARBA00003456"/>
    </source>
</evidence>
<dbReference type="Pfam" id="PF00231">
    <property type="entry name" value="ATP-synt"/>
    <property type="match status" value="1"/>
</dbReference>
<evidence type="ECO:0000256" key="4">
    <source>
        <dbReference type="ARBA" id="ARBA00022448"/>
    </source>
</evidence>
<comment type="subcellular location">
    <subcellularLocation>
        <location evidence="2">Membrane</location>
        <topology evidence="2">Peripheral membrane protein</topology>
    </subcellularLocation>
</comment>
<evidence type="ECO:0000256" key="2">
    <source>
        <dbReference type="ARBA" id="ARBA00004170"/>
    </source>
</evidence>
<dbReference type="PANTHER" id="PTHR11693:SF22">
    <property type="entry name" value="ATP SYNTHASE SUBUNIT GAMMA, MITOCHONDRIAL"/>
    <property type="match status" value="1"/>
</dbReference>
<evidence type="ECO:0000313" key="11">
    <source>
        <dbReference type="Proteomes" id="UP000760480"/>
    </source>
</evidence>
<dbReference type="InterPro" id="IPR035968">
    <property type="entry name" value="ATP_synth_F1_ATPase_gsu"/>
</dbReference>
<keyword evidence="7" id="KW-0472">Membrane</keyword>
<dbReference type="Gene3D" id="3.40.1380.10">
    <property type="match status" value="1"/>
</dbReference>
<dbReference type="PRINTS" id="PR00126">
    <property type="entry name" value="ATPASEGAMMA"/>
</dbReference>
<keyword evidence="5" id="KW-0375">Hydrogen ion transport</keyword>
<keyword evidence="9" id="KW-0066">ATP synthesis</keyword>
<evidence type="ECO:0000256" key="9">
    <source>
        <dbReference type="ARBA" id="ARBA00023310"/>
    </source>
</evidence>
<evidence type="ECO:0000256" key="5">
    <source>
        <dbReference type="ARBA" id="ARBA00022781"/>
    </source>
</evidence>
<dbReference type="Proteomes" id="UP000760480">
    <property type="component" value="Unassembled WGS sequence"/>
</dbReference>
<evidence type="ECO:0000256" key="6">
    <source>
        <dbReference type="ARBA" id="ARBA00023065"/>
    </source>
</evidence>
<comment type="caution">
    <text evidence="10">The sequence shown here is derived from an EMBL/GenBank/DDBJ whole genome shotgun (WGS) entry which is preliminary data.</text>
</comment>
<proteinExistence type="inferred from homology"/>
<protein>
    <submittedName>
        <fullName evidence="10">F0F1 ATP synthase subunit gamma</fullName>
    </submittedName>
</protein>
<dbReference type="EMBL" id="SPMZ01000007">
    <property type="protein sequence ID" value="NMQ18063.1"/>
    <property type="molecule type" value="Genomic_DNA"/>
</dbReference>
<sequence>MPALEALRHTLATVGELRSIVRTMKALAAVSIHQYERAVAALTDYDRAVRRGLAVVLGELAAEAGARGVGLMDPLDGSPLGGKPVTGAIVFGSDHGLCGRFNEALAAHVGAMRRESSEACRVMAVGVRQAAALEEQGLNPEQRFYTPAAASAIHQTVRRILPLLEQWRTEGVTQVLLFHNRHRGSESHEPTSTRLLPLDPDALCREPSVPSRSLPGYAVGRAELLAALLREWLFVELFRACAESLASEHASRLLAMQAAERNIADRLAELNTTYRQQRQEAITAELLDVVAGFEVLVTAGGRREKSRRDDEGESEG</sequence>
<comment type="similarity">
    <text evidence="3">Belongs to the ATPase gamma chain family.</text>
</comment>
<dbReference type="PANTHER" id="PTHR11693">
    <property type="entry name" value="ATP SYNTHASE GAMMA CHAIN"/>
    <property type="match status" value="1"/>
</dbReference>
<evidence type="ECO:0000256" key="3">
    <source>
        <dbReference type="ARBA" id="ARBA00007681"/>
    </source>
</evidence>
<gene>
    <name evidence="10" type="ORF">E4P82_01935</name>
</gene>
<keyword evidence="6" id="KW-0406">Ion transport</keyword>
<comment type="function">
    <text evidence="1">Produces ATP from ADP in the presence of a proton gradient across the membrane. The gamma chain is believed to be important in regulating ATPase activity and the flow of protons through the CF(0) complex.</text>
</comment>
<keyword evidence="8" id="KW-0139">CF(1)</keyword>
<evidence type="ECO:0000256" key="8">
    <source>
        <dbReference type="ARBA" id="ARBA00023196"/>
    </source>
</evidence>
<keyword evidence="11" id="KW-1185">Reference proteome</keyword>
<dbReference type="CDD" id="cd12151">
    <property type="entry name" value="F1-ATPase_gamma"/>
    <property type="match status" value="1"/>
</dbReference>
<reference evidence="10 11" key="1">
    <citation type="submission" date="2019-03" db="EMBL/GenBank/DDBJ databases">
        <title>Metabolic reconstructions from genomes of highly enriched 'Candidatus Accumulibacter' and 'Candidatus Competibacter' bioreactor populations.</title>
        <authorList>
            <person name="Annavajhala M.K."/>
            <person name="Welles L."/>
            <person name="Abbas B."/>
            <person name="Sorokin D."/>
            <person name="Park H."/>
            <person name="Van Loosdrecht M."/>
            <person name="Chandran K."/>
        </authorList>
    </citation>
    <scope>NUCLEOTIDE SEQUENCE [LARGE SCALE GENOMIC DNA]</scope>
    <source>
        <strain evidence="10 11">SBR_G</strain>
    </source>
</reference>
<dbReference type="Gene3D" id="1.10.287.80">
    <property type="entry name" value="ATP synthase, gamma subunit, helix hairpin domain"/>
    <property type="match status" value="1"/>
</dbReference>
<organism evidence="10 11">
    <name type="scientific">Candidatus Competibacter phosphatis</name>
    <dbReference type="NCBI Taxonomy" id="221280"/>
    <lineage>
        <taxon>Bacteria</taxon>
        <taxon>Pseudomonadati</taxon>
        <taxon>Pseudomonadota</taxon>
        <taxon>Gammaproteobacteria</taxon>
        <taxon>Candidatus Competibacteraceae</taxon>
        <taxon>Candidatus Competibacter</taxon>
    </lineage>
</organism>
<dbReference type="RefSeq" id="WP_169247322.1">
    <property type="nucleotide sequence ID" value="NZ_SPMZ01000007.1"/>
</dbReference>
<accession>A0ABX1TIP0</accession>
<dbReference type="SUPFAM" id="SSF52943">
    <property type="entry name" value="ATP synthase (F1-ATPase), gamma subunit"/>
    <property type="match status" value="1"/>
</dbReference>
<name>A0ABX1TIP0_9GAMM</name>
<evidence type="ECO:0000256" key="7">
    <source>
        <dbReference type="ARBA" id="ARBA00023136"/>
    </source>
</evidence>
<evidence type="ECO:0000313" key="10">
    <source>
        <dbReference type="EMBL" id="NMQ18063.1"/>
    </source>
</evidence>
<keyword evidence="4" id="KW-0813">Transport</keyword>
<dbReference type="InterPro" id="IPR000131">
    <property type="entry name" value="ATP_synth_F1_gsu"/>
</dbReference>